<protein>
    <recommendedName>
        <fullName evidence="6">JmjC domain-containing protein</fullName>
    </recommendedName>
</protein>
<evidence type="ECO:0000256" key="5">
    <source>
        <dbReference type="SAM" id="MobiDB-lite"/>
    </source>
</evidence>
<dbReference type="GO" id="GO:0000118">
    <property type="term" value="C:histone deacetylase complex"/>
    <property type="evidence" value="ECO:0007669"/>
    <property type="project" value="TreeGrafter"/>
</dbReference>
<keyword evidence="8" id="KW-1185">Reference proteome</keyword>
<evidence type="ECO:0000313" key="8">
    <source>
        <dbReference type="Proteomes" id="UP001210211"/>
    </source>
</evidence>
<dbReference type="GO" id="GO:0032454">
    <property type="term" value="F:histone H3K9 demethylase activity"/>
    <property type="evidence" value="ECO:0007669"/>
    <property type="project" value="InterPro"/>
</dbReference>
<dbReference type="GO" id="GO:0000785">
    <property type="term" value="C:chromatin"/>
    <property type="evidence" value="ECO:0007669"/>
    <property type="project" value="TreeGrafter"/>
</dbReference>
<dbReference type="SMART" id="SM00558">
    <property type="entry name" value="JmjC"/>
    <property type="match status" value="1"/>
</dbReference>
<dbReference type="PANTHER" id="PTHR12549:SF51">
    <property type="entry name" value="JMJC DOMAIN-CONTAINING PROTEIN"/>
    <property type="match status" value="1"/>
</dbReference>
<keyword evidence="3" id="KW-0479">Metal-binding</keyword>
<comment type="caution">
    <text evidence="7">The sequence shown here is derived from an EMBL/GenBank/DDBJ whole genome shotgun (WGS) entry which is preliminary data.</text>
</comment>
<dbReference type="GO" id="GO:0006357">
    <property type="term" value="P:regulation of transcription by RNA polymerase II"/>
    <property type="evidence" value="ECO:0007669"/>
    <property type="project" value="TreeGrafter"/>
</dbReference>
<feature type="region of interest" description="Disordered" evidence="5">
    <location>
        <begin position="645"/>
        <end position="664"/>
    </location>
</feature>
<evidence type="ECO:0000256" key="1">
    <source>
        <dbReference type="ARBA" id="ARBA00004123"/>
    </source>
</evidence>
<dbReference type="GO" id="GO:0046872">
    <property type="term" value="F:metal ion binding"/>
    <property type="evidence" value="ECO:0007669"/>
    <property type="project" value="UniProtKB-KW"/>
</dbReference>
<dbReference type="PANTHER" id="PTHR12549">
    <property type="entry name" value="JMJC DOMAIN-CONTAINING HISTONE DEMETHYLATION PROTEIN"/>
    <property type="match status" value="1"/>
</dbReference>
<dbReference type="GO" id="GO:0031490">
    <property type="term" value="F:chromatin DNA binding"/>
    <property type="evidence" value="ECO:0007669"/>
    <property type="project" value="TreeGrafter"/>
</dbReference>
<sequence length="847" mass="97398">MRSNFRLPSELAYHVLKCFIAEREDPTVSDFSTQGESQDYPLPPIQKSELTNKPHILLFRASPAPSLRLTPRERNSRVVAVSFLDYISQFSIRVLSLPNFSREKYEKGKELGSVVEMGTIGVENNSRIWFGAGRAGFELGNFGRDHEFLARERSKPIRLSKKRRCDDDQIDLDRERKQRKAAIERKEKPKHRFHGDVGLGKKKPSELLSEDSEFDSSSVCEEDKVKQVEYARCMLHHVLPYLQNFCKEQLNEKRIEACNKGLGVFYNQLDIQKAECNGERVYCDNCSTSIFDFHRSCKNCGYELCLTCCQELRAGNLQGNCAEISYHYPYRGHEYPHGEIWGPSTEIDQKTTSRISDYQAQIASWCEDSKNHVISCPPTELGGCGVGFLELKSLVSYQWLIQLRNKAKELAEDWPHVDEGCSCHCAVGEESRKASERKHPHDNYIYCPSSDKAELRHFKEHWSRGEPVVVRNLLQSSGLSWKPNDLWAAVNGGNSDPEMAQVRAIDCLSCCQVDIEPDAFFEGYEYGRLHHNLWPVMLKLKDWPTYHRFEDLLPSHCNKYIGALPFQPYTNPKYGMLNLASCLPSDVPKPDLGPKSYIAYGFREELGRGDSVTKIHLDVADAVNVLMDVSDVEPSSEQENAIKHLKRKHKEQDQNEFSPNRAQRTDECEITKKCQTVRIHEAYDRAKTAGALWDIFRREDVPLLKKYLEKYFPEFRHIHCNLVDQVVNPVHDETFYLTVEHKKRLKDEFGIEPWSFVQHVGEAVFIPAGCPHQVRNLKSCTKIAMDFVSPESIGPCISLTEDFRRLPRNHRAKEDKLEIKKMIVYAAQRAVEVLLDAGKRKQERKGK</sequence>
<reference evidence="7 8" key="1">
    <citation type="journal article" date="2022" name="Cell">
        <title>Repeat-based holocentromeres influence genome architecture and karyotype evolution.</title>
        <authorList>
            <person name="Hofstatter P.G."/>
            <person name="Thangavel G."/>
            <person name="Lux T."/>
            <person name="Neumann P."/>
            <person name="Vondrak T."/>
            <person name="Novak P."/>
            <person name="Zhang M."/>
            <person name="Costa L."/>
            <person name="Castellani M."/>
            <person name="Scott A."/>
            <person name="Toegelov H."/>
            <person name="Fuchs J."/>
            <person name="Mata-Sucre Y."/>
            <person name="Dias Y."/>
            <person name="Vanzela A.L.L."/>
            <person name="Huettel B."/>
            <person name="Almeida C.C.S."/>
            <person name="Simkova H."/>
            <person name="Souza G."/>
            <person name="Pedrosa-Harand A."/>
            <person name="Macas J."/>
            <person name="Mayer K.F.X."/>
            <person name="Houben A."/>
            <person name="Marques A."/>
        </authorList>
    </citation>
    <scope>NUCLEOTIDE SEQUENCE [LARGE SCALE GENOMIC DNA]</scope>
    <source>
        <strain evidence="7">RhyTen1mFocal</strain>
    </source>
</reference>
<dbReference type="InterPro" id="IPR003347">
    <property type="entry name" value="JmjC_dom"/>
</dbReference>
<feature type="compositionally biased region" description="Basic and acidic residues" evidence="5">
    <location>
        <begin position="176"/>
        <end position="187"/>
    </location>
</feature>
<evidence type="ECO:0000256" key="3">
    <source>
        <dbReference type="ARBA" id="ARBA00022723"/>
    </source>
</evidence>
<evidence type="ECO:0000259" key="6">
    <source>
        <dbReference type="PROSITE" id="PS51184"/>
    </source>
</evidence>
<comment type="similarity">
    <text evidence="2">Belongs to the JARID1 histone demethylase family.</text>
</comment>
<dbReference type="Proteomes" id="UP001210211">
    <property type="component" value="Unassembled WGS sequence"/>
</dbReference>
<proteinExistence type="inferred from homology"/>
<evidence type="ECO:0000256" key="2">
    <source>
        <dbReference type="ARBA" id="ARBA00006801"/>
    </source>
</evidence>
<organism evidence="7 8">
    <name type="scientific">Rhynchospora tenuis</name>
    <dbReference type="NCBI Taxonomy" id="198213"/>
    <lineage>
        <taxon>Eukaryota</taxon>
        <taxon>Viridiplantae</taxon>
        <taxon>Streptophyta</taxon>
        <taxon>Embryophyta</taxon>
        <taxon>Tracheophyta</taxon>
        <taxon>Spermatophyta</taxon>
        <taxon>Magnoliopsida</taxon>
        <taxon>Liliopsida</taxon>
        <taxon>Poales</taxon>
        <taxon>Cyperaceae</taxon>
        <taxon>Cyperoideae</taxon>
        <taxon>Rhynchosporeae</taxon>
        <taxon>Rhynchospora</taxon>
    </lineage>
</organism>
<dbReference type="PROSITE" id="PS51184">
    <property type="entry name" value="JMJC"/>
    <property type="match status" value="1"/>
</dbReference>
<dbReference type="Pfam" id="PF02373">
    <property type="entry name" value="JmjC"/>
    <property type="match status" value="1"/>
</dbReference>
<name>A0AAD6ETV6_9POAL</name>
<dbReference type="GO" id="GO:0003712">
    <property type="term" value="F:transcription coregulator activity"/>
    <property type="evidence" value="ECO:0007669"/>
    <property type="project" value="TreeGrafter"/>
</dbReference>
<dbReference type="AlphaFoldDB" id="A0AAD6ETV6"/>
<keyword evidence="4" id="KW-0539">Nucleus</keyword>
<feature type="region of interest" description="Disordered" evidence="5">
    <location>
        <begin position="176"/>
        <end position="196"/>
    </location>
</feature>
<evidence type="ECO:0000313" key="7">
    <source>
        <dbReference type="EMBL" id="KAJ3700899.1"/>
    </source>
</evidence>
<dbReference type="EMBL" id="JAMRDG010000001">
    <property type="protein sequence ID" value="KAJ3700899.1"/>
    <property type="molecule type" value="Genomic_DNA"/>
</dbReference>
<dbReference type="SUPFAM" id="SSF51197">
    <property type="entry name" value="Clavaminate synthase-like"/>
    <property type="match status" value="1"/>
</dbReference>
<feature type="domain" description="JmjC" evidence="6">
    <location>
        <begin position="556"/>
        <end position="804"/>
    </location>
</feature>
<comment type="subcellular location">
    <subcellularLocation>
        <location evidence="1">Nucleus</location>
    </subcellularLocation>
</comment>
<dbReference type="Gene3D" id="2.60.120.650">
    <property type="entry name" value="Cupin"/>
    <property type="match status" value="1"/>
</dbReference>
<dbReference type="InterPro" id="IPR045109">
    <property type="entry name" value="LSDs-like"/>
</dbReference>
<accession>A0AAD6ETV6</accession>
<gene>
    <name evidence="7" type="ORF">LUZ61_004604</name>
</gene>
<evidence type="ECO:0000256" key="4">
    <source>
        <dbReference type="ARBA" id="ARBA00023242"/>
    </source>
</evidence>